<evidence type="ECO:0000313" key="2">
    <source>
        <dbReference type="Proteomes" id="UP000277204"/>
    </source>
</evidence>
<proteinExistence type="predicted"/>
<dbReference type="Proteomes" id="UP000277204">
    <property type="component" value="Unassembled WGS sequence"/>
</dbReference>
<reference evidence="1 2" key="1">
    <citation type="submission" date="2018-11" db="EMBL/GenBank/DDBJ databases">
        <authorList>
            <consortium name="Pathogen Informatics"/>
        </authorList>
    </citation>
    <scope>NUCLEOTIDE SEQUENCE [LARGE SCALE GENOMIC DNA]</scope>
    <source>
        <strain evidence="1 2">Zambia</strain>
    </source>
</reference>
<evidence type="ECO:0000313" key="1">
    <source>
        <dbReference type="EMBL" id="VDO89203.1"/>
    </source>
</evidence>
<organism evidence="1 2">
    <name type="scientific">Schistosoma margrebowiei</name>
    <dbReference type="NCBI Taxonomy" id="48269"/>
    <lineage>
        <taxon>Eukaryota</taxon>
        <taxon>Metazoa</taxon>
        <taxon>Spiralia</taxon>
        <taxon>Lophotrochozoa</taxon>
        <taxon>Platyhelminthes</taxon>
        <taxon>Trematoda</taxon>
        <taxon>Digenea</taxon>
        <taxon>Strigeidida</taxon>
        <taxon>Schistosomatoidea</taxon>
        <taxon>Schistosomatidae</taxon>
        <taxon>Schistosoma</taxon>
    </lineage>
</organism>
<accession>A0A183M290</accession>
<dbReference type="AlphaFoldDB" id="A0A183M290"/>
<gene>
    <name evidence="1" type="ORF">SMRZ_LOCUS10165</name>
</gene>
<protein>
    <submittedName>
        <fullName evidence="1">Uncharacterized protein</fullName>
    </submittedName>
</protein>
<name>A0A183M290_9TREM</name>
<dbReference type="EMBL" id="UZAI01005128">
    <property type="protein sequence ID" value="VDO89203.1"/>
    <property type="molecule type" value="Genomic_DNA"/>
</dbReference>
<sequence length="130" mass="13513">MFFNCRNALLALPILAFMSASDPSCSSIMLPSASAGMLSGPAAFPLLICLMAILISSVVGGLTSIGRSVCAAFISDSGSTSYSDPSKLSELFLLLELGTGIAISRHRGFLKTLAGNNVITCDETYCNVHS</sequence>
<keyword evidence="2" id="KW-1185">Reference proteome</keyword>